<keyword evidence="1" id="KW-0694">RNA-binding</keyword>
<sequence>MDILKPDVMWIEQRCYRINPRDSSIQIDNGERFDKDEFTEENLECPVEEPNEDFDIEITENGNYKTSFRVPKFYFAMVIGPKGAVKHRLEDETKTQIRVPKQGFEGNIVITGSSKSGVSTARRRIDLIVMSARWRQQFTHFISLPMNGVTIKKRYLEFKEKVLEYCCNSRGIDASIFQSPEKLHLTLGTLVLMDTDEREKAAHALEECKETIIDPLLRNRSLPLSMVGIEYMNDDPAEVDVLYGKVFMKNDSDILQELSDRTVDFFTSKGLMQKQYDRVKLHVTLMNTLFRNEDSSASDHETSKRKQKPRESFDATSILKNFENFDFGSYTVEEMHLSLRYSKSSNGYYQASAQIKLA</sequence>
<dbReference type="InterPro" id="IPR019510">
    <property type="entry name" value="AKAP7-like_phosphoesterase"/>
</dbReference>
<dbReference type="InterPro" id="IPR047538">
    <property type="entry name" value="KH-I_ASCC1"/>
</dbReference>
<dbReference type="Pfam" id="PF00013">
    <property type="entry name" value="KH_1"/>
    <property type="match status" value="1"/>
</dbReference>
<dbReference type="GO" id="GO:0006355">
    <property type="term" value="P:regulation of DNA-templated transcription"/>
    <property type="evidence" value="ECO:0007669"/>
    <property type="project" value="TreeGrafter"/>
</dbReference>
<accession>A0AAD8E4H7</accession>
<dbReference type="GO" id="GO:0003723">
    <property type="term" value="F:RNA binding"/>
    <property type="evidence" value="ECO:0007669"/>
    <property type="project" value="UniProtKB-UniRule"/>
</dbReference>
<dbReference type="Gene3D" id="3.30.1370.10">
    <property type="entry name" value="K Homology domain, type 1"/>
    <property type="match status" value="1"/>
</dbReference>
<dbReference type="InterPro" id="IPR009210">
    <property type="entry name" value="ASCC1"/>
</dbReference>
<protein>
    <recommendedName>
        <fullName evidence="2">K Homology domain-containing protein</fullName>
    </recommendedName>
</protein>
<dbReference type="InterPro" id="IPR004087">
    <property type="entry name" value="KH_dom"/>
</dbReference>
<proteinExistence type="predicted"/>
<evidence type="ECO:0000313" key="3">
    <source>
        <dbReference type="EMBL" id="KAJ9576940.1"/>
    </source>
</evidence>
<dbReference type="Pfam" id="PF10469">
    <property type="entry name" value="AKAP7_NLS"/>
    <property type="match status" value="1"/>
</dbReference>
<evidence type="ECO:0000259" key="2">
    <source>
        <dbReference type="SMART" id="SM00322"/>
    </source>
</evidence>
<dbReference type="SUPFAM" id="SSF55144">
    <property type="entry name" value="LigT-like"/>
    <property type="match status" value="1"/>
</dbReference>
<feature type="domain" description="K Homology" evidence="2">
    <location>
        <begin position="62"/>
        <end position="130"/>
    </location>
</feature>
<dbReference type="AlphaFoldDB" id="A0AAD8E4H7"/>
<dbReference type="PROSITE" id="PS50084">
    <property type="entry name" value="KH_TYPE_1"/>
    <property type="match status" value="1"/>
</dbReference>
<dbReference type="GO" id="GO:0006307">
    <property type="term" value="P:DNA alkylation repair"/>
    <property type="evidence" value="ECO:0007669"/>
    <property type="project" value="InterPro"/>
</dbReference>
<reference evidence="3" key="2">
    <citation type="submission" date="2023-05" db="EMBL/GenBank/DDBJ databases">
        <authorList>
            <person name="Fouks B."/>
        </authorList>
    </citation>
    <scope>NUCLEOTIDE SEQUENCE</scope>
    <source>
        <strain evidence="3">Stay&amp;Tobe</strain>
        <tissue evidence="3">Testes</tissue>
    </source>
</reference>
<dbReference type="Proteomes" id="UP001233999">
    <property type="component" value="Unassembled WGS sequence"/>
</dbReference>
<dbReference type="SMART" id="SM00322">
    <property type="entry name" value="KH"/>
    <property type="match status" value="1"/>
</dbReference>
<dbReference type="CDD" id="cd22419">
    <property type="entry name" value="KH-I_ASCC1"/>
    <property type="match status" value="1"/>
</dbReference>
<organism evidence="3 4">
    <name type="scientific">Diploptera punctata</name>
    <name type="common">Pacific beetle cockroach</name>
    <dbReference type="NCBI Taxonomy" id="6984"/>
    <lineage>
        <taxon>Eukaryota</taxon>
        <taxon>Metazoa</taxon>
        <taxon>Ecdysozoa</taxon>
        <taxon>Arthropoda</taxon>
        <taxon>Hexapoda</taxon>
        <taxon>Insecta</taxon>
        <taxon>Pterygota</taxon>
        <taxon>Neoptera</taxon>
        <taxon>Polyneoptera</taxon>
        <taxon>Dictyoptera</taxon>
        <taxon>Blattodea</taxon>
        <taxon>Blaberoidea</taxon>
        <taxon>Blaberidae</taxon>
        <taxon>Diplopterinae</taxon>
        <taxon>Diploptera</taxon>
    </lineage>
</organism>
<dbReference type="PANTHER" id="PTHR13360">
    <property type="entry name" value="ACTIVATING SIGNAL COINTEGRATOR 1 COMPLEX SUBUNIT 1"/>
    <property type="match status" value="1"/>
</dbReference>
<dbReference type="PANTHER" id="PTHR13360:SF1">
    <property type="entry name" value="ACTIVATING SIGNAL COINTEGRATOR 1 COMPLEX SUBUNIT 1"/>
    <property type="match status" value="1"/>
</dbReference>
<evidence type="ECO:0000256" key="1">
    <source>
        <dbReference type="PROSITE-ProRule" id="PRU00117"/>
    </source>
</evidence>
<dbReference type="Gene3D" id="3.90.1140.10">
    <property type="entry name" value="Cyclic phosphodiesterase"/>
    <property type="match status" value="1"/>
</dbReference>
<dbReference type="PIRSF" id="PIRSF027019">
    <property type="entry name" value="Euk_LigT"/>
    <property type="match status" value="1"/>
</dbReference>
<dbReference type="EMBL" id="JASPKZ010009384">
    <property type="protein sequence ID" value="KAJ9576940.1"/>
    <property type="molecule type" value="Genomic_DNA"/>
</dbReference>
<dbReference type="SUPFAM" id="SSF54791">
    <property type="entry name" value="Eukaryotic type KH-domain (KH-domain type I)"/>
    <property type="match status" value="1"/>
</dbReference>
<gene>
    <name evidence="3" type="ORF">L9F63_006466</name>
</gene>
<dbReference type="InterPro" id="IPR036612">
    <property type="entry name" value="KH_dom_type_1_sf"/>
</dbReference>
<reference evidence="3" key="1">
    <citation type="journal article" date="2023" name="IScience">
        <title>Live-bearing cockroach genome reveals convergent evolutionary mechanisms linked to viviparity in insects and beyond.</title>
        <authorList>
            <person name="Fouks B."/>
            <person name="Harrison M.C."/>
            <person name="Mikhailova A.A."/>
            <person name="Marchal E."/>
            <person name="English S."/>
            <person name="Carruthers M."/>
            <person name="Jennings E.C."/>
            <person name="Chiamaka E.L."/>
            <person name="Frigard R.A."/>
            <person name="Pippel M."/>
            <person name="Attardo G.M."/>
            <person name="Benoit J.B."/>
            <person name="Bornberg-Bauer E."/>
            <person name="Tobe S.S."/>
        </authorList>
    </citation>
    <scope>NUCLEOTIDE SEQUENCE</scope>
    <source>
        <strain evidence="3">Stay&amp;Tobe</strain>
    </source>
</reference>
<name>A0AAD8E4H7_DIPPU</name>
<dbReference type="InterPro" id="IPR004088">
    <property type="entry name" value="KH_dom_type_1"/>
</dbReference>
<keyword evidence="4" id="KW-1185">Reference proteome</keyword>
<evidence type="ECO:0000313" key="4">
    <source>
        <dbReference type="Proteomes" id="UP001233999"/>
    </source>
</evidence>
<dbReference type="InterPro" id="IPR009097">
    <property type="entry name" value="Cyclic_Pdiesterase"/>
</dbReference>
<comment type="caution">
    <text evidence="3">The sequence shown here is derived from an EMBL/GenBank/DDBJ whole genome shotgun (WGS) entry which is preliminary data.</text>
</comment>
<dbReference type="GO" id="GO:0005634">
    <property type="term" value="C:nucleus"/>
    <property type="evidence" value="ECO:0007669"/>
    <property type="project" value="TreeGrafter"/>
</dbReference>